<sequence length="244" mass="27766">MFTSDFAQLPPVMGKPLYATHDLTPEETMFQRVYQSFYRTIDFVTVPFPTAVVTDTSTFPGPGPSPATESSPANAPLSTDVSTIPEGAPVTAAASSIGLEAVTDDDYVSPNNLGVRQHYVIIDVKSMRHIEKSILQKSVENKYKSEPWYNFTPFKSKMRDYRHRRKEFCILNQQHCSGWLPMQTGFSTGRPPSWDRITMGHTWDQQKIDHIQNIILDTYLAFLLQERYTTKNIPPRTLESLNQD</sequence>
<keyword evidence="3" id="KW-1185">Reference proteome</keyword>
<gene>
    <name evidence="2" type="ORF">KCU98_g2708</name>
</gene>
<evidence type="ECO:0000313" key="2">
    <source>
        <dbReference type="EMBL" id="KAG9988306.1"/>
    </source>
</evidence>
<dbReference type="Proteomes" id="UP000729357">
    <property type="component" value="Unassembled WGS sequence"/>
</dbReference>
<reference evidence="2" key="1">
    <citation type="journal article" date="2021" name="J Fungi (Basel)">
        <title>Virulence traits and population genomics of the black yeast Aureobasidium melanogenum.</title>
        <authorList>
            <person name="Cernosa A."/>
            <person name="Sun X."/>
            <person name="Gostincar C."/>
            <person name="Fang C."/>
            <person name="Gunde-Cimerman N."/>
            <person name="Song Z."/>
        </authorList>
    </citation>
    <scope>NUCLEOTIDE SEQUENCE</scope>
    <source>
        <strain evidence="2">EXF-9298</strain>
    </source>
</reference>
<proteinExistence type="predicted"/>
<accession>A0A9P8FZS6</accession>
<evidence type="ECO:0000256" key="1">
    <source>
        <dbReference type="SAM" id="MobiDB-lite"/>
    </source>
</evidence>
<feature type="region of interest" description="Disordered" evidence="1">
    <location>
        <begin position="57"/>
        <end position="78"/>
    </location>
</feature>
<feature type="non-terminal residue" evidence="2">
    <location>
        <position position="244"/>
    </location>
</feature>
<feature type="compositionally biased region" description="Polar residues" evidence="1">
    <location>
        <begin position="67"/>
        <end position="78"/>
    </location>
</feature>
<name>A0A9P8FZS6_AURME</name>
<comment type="caution">
    <text evidence="2">The sequence shown here is derived from an EMBL/GenBank/DDBJ whole genome shotgun (WGS) entry which is preliminary data.</text>
</comment>
<protein>
    <submittedName>
        <fullName evidence="2">Uncharacterized protein</fullName>
    </submittedName>
</protein>
<organism evidence="2 3">
    <name type="scientific">Aureobasidium melanogenum</name>
    <name type="common">Aureobasidium pullulans var. melanogenum</name>
    <dbReference type="NCBI Taxonomy" id="46634"/>
    <lineage>
        <taxon>Eukaryota</taxon>
        <taxon>Fungi</taxon>
        <taxon>Dikarya</taxon>
        <taxon>Ascomycota</taxon>
        <taxon>Pezizomycotina</taxon>
        <taxon>Dothideomycetes</taxon>
        <taxon>Dothideomycetidae</taxon>
        <taxon>Dothideales</taxon>
        <taxon>Saccotheciaceae</taxon>
        <taxon>Aureobasidium</taxon>
    </lineage>
</organism>
<evidence type="ECO:0000313" key="3">
    <source>
        <dbReference type="Proteomes" id="UP000729357"/>
    </source>
</evidence>
<dbReference type="EMBL" id="JAHFXS010000160">
    <property type="protein sequence ID" value="KAG9988306.1"/>
    <property type="molecule type" value="Genomic_DNA"/>
</dbReference>
<reference evidence="2" key="2">
    <citation type="submission" date="2021-08" db="EMBL/GenBank/DDBJ databases">
        <authorList>
            <person name="Gostincar C."/>
            <person name="Sun X."/>
            <person name="Song Z."/>
            <person name="Gunde-Cimerman N."/>
        </authorList>
    </citation>
    <scope>NUCLEOTIDE SEQUENCE</scope>
    <source>
        <strain evidence="2">EXF-9298</strain>
    </source>
</reference>
<dbReference type="AlphaFoldDB" id="A0A9P8FZS6"/>